<evidence type="ECO:0000256" key="6">
    <source>
        <dbReference type="ARBA" id="ARBA00022932"/>
    </source>
</evidence>
<dbReference type="GO" id="GO:0006261">
    <property type="term" value="P:DNA-templated DNA replication"/>
    <property type="evidence" value="ECO:0007669"/>
    <property type="project" value="TreeGrafter"/>
</dbReference>
<dbReference type="EMBL" id="DTLI01000066">
    <property type="protein sequence ID" value="HHS51752.1"/>
    <property type="molecule type" value="Genomic_DNA"/>
</dbReference>
<dbReference type="Gene3D" id="1.10.8.60">
    <property type="match status" value="1"/>
</dbReference>
<evidence type="ECO:0000256" key="4">
    <source>
        <dbReference type="ARBA" id="ARBA00022695"/>
    </source>
</evidence>
<evidence type="ECO:0000256" key="7">
    <source>
        <dbReference type="ARBA" id="ARBA00034754"/>
    </source>
</evidence>
<dbReference type="InterPro" id="IPR048466">
    <property type="entry name" value="DNA_pol3_delta-like_C"/>
</dbReference>
<evidence type="ECO:0000259" key="9">
    <source>
        <dbReference type="Pfam" id="PF06144"/>
    </source>
</evidence>
<dbReference type="InterPro" id="IPR005790">
    <property type="entry name" value="DNA_polIII_delta"/>
</dbReference>
<name>A0A7C6A8I9_UNCW3</name>
<dbReference type="Pfam" id="PF06144">
    <property type="entry name" value="DNA_pol3_delta"/>
    <property type="match status" value="1"/>
</dbReference>
<dbReference type="SUPFAM" id="SSF52540">
    <property type="entry name" value="P-loop containing nucleoside triphosphate hydrolases"/>
    <property type="match status" value="1"/>
</dbReference>
<dbReference type="Pfam" id="PF21694">
    <property type="entry name" value="DNA_pol3_delta_C"/>
    <property type="match status" value="1"/>
</dbReference>
<gene>
    <name evidence="11" type="primary">holA</name>
    <name evidence="11" type="ORF">ENW73_02640</name>
</gene>
<evidence type="ECO:0000256" key="8">
    <source>
        <dbReference type="ARBA" id="ARBA00049244"/>
    </source>
</evidence>
<dbReference type="PANTHER" id="PTHR34388:SF1">
    <property type="entry name" value="DNA POLYMERASE III SUBUNIT DELTA"/>
    <property type="match status" value="1"/>
</dbReference>
<keyword evidence="5" id="KW-0235">DNA replication</keyword>
<evidence type="ECO:0000256" key="2">
    <source>
        <dbReference type="ARBA" id="ARBA00017703"/>
    </source>
</evidence>
<comment type="catalytic activity">
    <reaction evidence="8">
        <text>DNA(n) + a 2'-deoxyribonucleoside 5'-triphosphate = DNA(n+1) + diphosphate</text>
        <dbReference type="Rhea" id="RHEA:22508"/>
        <dbReference type="Rhea" id="RHEA-COMP:17339"/>
        <dbReference type="Rhea" id="RHEA-COMP:17340"/>
        <dbReference type="ChEBI" id="CHEBI:33019"/>
        <dbReference type="ChEBI" id="CHEBI:61560"/>
        <dbReference type="ChEBI" id="CHEBI:173112"/>
        <dbReference type="EC" id="2.7.7.7"/>
    </reaction>
</comment>
<evidence type="ECO:0000256" key="3">
    <source>
        <dbReference type="ARBA" id="ARBA00022679"/>
    </source>
</evidence>
<keyword evidence="3 11" id="KW-0808">Transferase</keyword>
<sequence length="357" mass="40950">MKNKKYLNAKRIEATFSKAPDLVLQRLEEEITSNKIYPTYIIFSSDNVIVDEIISLLKETLLTPGFESFDFDLLHCEDVSVSEILTKVFTPPLAAKRRLVVIKDVLKLNSETRAQLIAELVKPRDFSVVLLVTEWEKNFAQVLEAQRGLTQAVAVYNFYKPFLSALKEQIRNIAQKKGMLIDSNAIDLLIEIAGESPDILNEELEKIRTLIGPSRITEAVVKKIAAKSHNYELNELTGAIALRNLKKSLRTLFHLQEWGEEPVKIIGFTGNELFRILRVLELKSERSRVAKEFGFKENSRRVQELIDRARNWTKKSLNKCLIDLAKMDKAIKNGYPQPYFLLEQFLLKNLSSGEQRL</sequence>
<dbReference type="InterPro" id="IPR027417">
    <property type="entry name" value="P-loop_NTPase"/>
</dbReference>
<dbReference type="InterPro" id="IPR010372">
    <property type="entry name" value="DNA_pol3_delta_N"/>
</dbReference>
<dbReference type="AlphaFoldDB" id="A0A7C6A8I9"/>
<evidence type="ECO:0000313" key="11">
    <source>
        <dbReference type="EMBL" id="HHS51752.1"/>
    </source>
</evidence>
<dbReference type="InterPro" id="IPR008921">
    <property type="entry name" value="DNA_pol3_clamp-load_cplx_C"/>
</dbReference>
<dbReference type="GO" id="GO:0003887">
    <property type="term" value="F:DNA-directed DNA polymerase activity"/>
    <property type="evidence" value="ECO:0007669"/>
    <property type="project" value="UniProtKB-KW"/>
</dbReference>
<feature type="domain" description="DNA polymerase III delta subunit-like C-terminal" evidence="10">
    <location>
        <begin position="235"/>
        <end position="348"/>
    </location>
</feature>
<feature type="domain" description="DNA polymerase III delta N-terminal" evidence="9">
    <location>
        <begin position="40"/>
        <end position="132"/>
    </location>
</feature>
<dbReference type="PANTHER" id="PTHR34388">
    <property type="entry name" value="DNA POLYMERASE III SUBUNIT DELTA"/>
    <property type="match status" value="1"/>
</dbReference>
<protein>
    <recommendedName>
        <fullName evidence="2">DNA polymerase III subunit delta</fullName>
        <ecNumber evidence="1">2.7.7.7</ecNumber>
    </recommendedName>
</protein>
<dbReference type="Gene3D" id="3.40.50.300">
    <property type="entry name" value="P-loop containing nucleotide triphosphate hydrolases"/>
    <property type="match status" value="1"/>
</dbReference>
<comment type="similarity">
    <text evidence="7">Belongs to the DNA polymerase HolA subunit family.</text>
</comment>
<dbReference type="NCBIfam" id="TIGR01128">
    <property type="entry name" value="holA"/>
    <property type="match status" value="1"/>
</dbReference>
<organism evidence="11">
    <name type="scientific">candidate division WOR-3 bacterium</name>
    <dbReference type="NCBI Taxonomy" id="2052148"/>
    <lineage>
        <taxon>Bacteria</taxon>
        <taxon>Bacteria division WOR-3</taxon>
    </lineage>
</organism>
<dbReference type="EC" id="2.7.7.7" evidence="1"/>
<keyword evidence="4 11" id="KW-0548">Nucleotidyltransferase</keyword>
<reference evidence="11" key="1">
    <citation type="journal article" date="2020" name="mSystems">
        <title>Genome- and Community-Level Interaction Insights into Carbon Utilization and Element Cycling Functions of Hydrothermarchaeota in Hydrothermal Sediment.</title>
        <authorList>
            <person name="Zhou Z."/>
            <person name="Liu Y."/>
            <person name="Xu W."/>
            <person name="Pan J."/>
            <person name="Luo Z.H."/>
            <person name="Li M."/>
        </authorList>
    </citation>
    <scope>NUCLEOTIDE SEQUENCE [LARGE SCALE GENOMIC DNA]</scope>
    <source>
        <strain evidence="11">SpSt-876</strain>
    </source>
</reference>
<keyword evidence="6" id="KW-0239">DNA-directed DNA polymerase</keyword>
<evidence type="ECO:0000256" key="1">
    <source>
        <dbReference type="ARBA" id="ARBA00012417"/>
    </source>
</evidence>
<proteinExistence type="inferred from homology"/>
<evidence type="ECO:0000259" key="10">
    <source>
        <dbReference type="Pfam" id="PF21694"/>
    </source>
</evidence>
<evidence type="ECO:0000256" key="5">
    <source>
        <dbReference type="ARBA" id="ARBA00022705"/>
    </source>
</evidence>
<dbReference type="SUPFAM" id="SSF48019">
    <property type="entry name" value="post-AAA+ oligomerization domain-like"/>
    <property type="match status" value="1"/>
</dbReference>
<dbReference type="GO" id="GO:0009360">
    <property type="term" value="C:DNA polymerase III complex"/>
    <property type="evidence" value="ECO:0007669"/>
    <property type="project" value="InterPro"/>
</dbReference>
<comment type="caution">
    <text evidence="11">The sequence shown here is derived from an EMBL/GenBank/DDBJ whole genome shotgun (WGS) entry which is preliminary data.</text>
</comment>
<dbReference type="Gene3D" id="1.20.272.10">
    <property type="match status" value="1"/>
</dbReference>
<accession>A0A7C6A8I9</accession>
<dbReference type="GO" id="GO:0003677">
    <property type="term" value="F:DNA binding"/>
    <property type="evidence" value="ECO:0007669"/>
    <property type="project" value="InterPro"/>
</dbReference>